<gene>
    <name evidence="1" type="ORF">CC86DRAFT_450352</name>
</gene>
<dbReference type="AlphaFoldDB" id="A0A6A6ZCQ3"/>
<organism evidence="1 2">
    <name type="scientific">Ophiobolus disseminans</name>
    <dbReference type="NCBI Taxonomy" id="1469910"/>
    <lineage>
        <taxon>Eukaryota</taxon>
        <taxon>Fungi</taxon>
        <taxon>Dikarya</taxon>
        <taxon>Ascomycota</taxon>
        <taxon>Pezizomycotina</taxon>
        <taxon>Dothideomycetes</taxon>
        <taxon>Pleosporomycetidae</taxon>
        <taxon>Pleosporales</taxon>
        <taxon>Pleosporineae</taxon>
        <taxon>Phaeosphaeriaceae</taxon>
        <taxon>Ophiobolus</taxon>
    </lineage>
</organism>
<accession>A0A6A6ZCQ3</accession>
<proteinExistence type="predicted"/>
<dbReference type="EMBL" id="MU006248">
    <property type="protein sequence ID" value="KAF2818901.1"/>
    <property type="molecule type" value="Genomic_DNA"/>
</dbReference>
<dbReference type="Proteomes" id="UP000799424">
    <property type="component" value="Unassembled WGS sequence"/>
</dbReference>
<evidence type="ECO:0000313" key="1">
    <source>
        <dbReference type="EMBL" id="KAF2818901.1"/>
    </source>
</evidence>
<sequence>MRTVSHMGLHTAVKMNQQASACSGFPTLTPLPTHTSPTVDSCYSYPVFSDHQDLSEYSLGMEAHDFPVAGRLTPQTPEPLIYHDPLSISDMSDQWMPSQPWSGESLEFVQSGFDSDITPMLPAELWAPPDHAHVAPITQLAWNHPSLSASPQELPQELVPHMGAVPSLSISECSVEEFNGAGAFHENWTNCLPITTQLGMTGMVTQAPFMHGLGSSSSAAPMWEDVFMQGPSPY</sequence>
<protein>
    <submittedName>
        <fullName evidence="1">Uncharacterized protein</fullName>
    </submittedName>
</protein>
<reference evidence="1" key="1">
    <citation type="journal article" date="2020" name="Stud. Mycol.">
        <title>101 Dothideomycetes genomes: a test case for predicting lifestyles and emergence of pathogens.</title>
        <authorList>
            <person name="Haridas S."/>
            <person name="Albert R."/>
            <person name="Binder M."/>
            <person name="Bloem J."/>
            <person name="Labutti K."/>
            <person name="Salamov A."/>
            <person name="Andreopoulos B."/>
            <person name="Baker S."/>
            <person name="Barry K."/>
            <person name="Bills G."/>
            <person name="Bluhm B."/>
            <person name="Cannon C."/>
            <person name="Castanera R."/>
            <person name="Culley D."/>
            <person name="Daum C."/>
            <person name="Ezra D."/>
            <person name="Gonzalez J."/>
            <person name="Henrissat B."/>
            <person name="Kuo A."/>
            <person name="Liang C."/>
            <person name="Lipzen A."/>
            <person name="Lutzoni F."/>
            <person name="Magnuson J."/>
            <person name="Mondo S."/>
            <person name="Nolan M."/>
            <person name="Ohm R."/>
            <person name="Pangilinan J."/>
            <person name="Park H.-J."/>
            <person name="Ramirez L."/>
            <person name="Alfaro M."/>
            <person name="Sun H."/>
            <person name="Tritt A."/>
            <person name="Yoshinaga Y."/>
            <person name="Zwiers L.-H."/>
            <person name="Turgeon B."/>
            <person name="Goodwin S."/>
            <person name="Spatafora J."/>
            <person name="Crous P."/>
            <person name="Grigoriev I."/>
        </authorList>
    </citation>
    <scope>NUCLEOTIDE SEQUENCE</scope>
    <source>
        <strain evidence="1">CBS 113818</strain>
    </source>
</reference>
<keyword evidence="2" id="KW-1185">Reference proteome</keyword>
<dbReference type="OrthoDB" id="40579at2759"/>
<evidence type="ECO:0000313" key="2">
    <source>
        <dbReference type="Proteomes" id="UP000799424"/>
    </source>
</evidence>
<name>A0A6A6ZCQ3_9PLEO</name>